<evidence type="ECO:0000313" key="7">
    <source>
        <dbReference type="Proteomes" id="UP000518300"/>
    </source>
</evidence>
<dbReference type="GO" id="GO:0003700">
    <property type="term" value="F:DNA-binding transcription factor activity"/>
    <property type="evidence" value="ECO:0007669"/>
    <property type="project" value="InterPro"/>
</dbReference>
<dbReference type="InterPro" id="IPR036390">
    <property type="entry name" value="WH_DNA-bd_sf"/>
</dbReference>
<dbReference type="InterPro" id="IPR005119">
    <property type="entry name" value="LysR_subst-bd"/>
</dbReference>
<dbReference type="PANTHER" id="PTHR30537">
    <property type="entry name" value="HTH-TYPE TRANSCRIPTIONAL REGULATOR"/>
    <property type="match status" value="1"/>
</dbReference>
<organism evidence="6 7">
    <name type="scientific">Pyxidicoccus fallax</name>
    <dbReference type="NCBI Taxonomy" id="394095"/>
    <lineage>
        <taxon>Bacteria</taxon>
        <taxon>Pseudomonadati</taxon>
        <taxon>Myxococcota</taxon>
        <taxon>Myxococcia</taxon>
        <taxon>Myxococcales</taxon>
        <taxon>Cystobacterineae</taxon>
        <taxon>Myxococcaceae</taxon>
        <taxon>Pyxidicoccus</taxon>
    </lineage>
</organism>
<reference evidence="6 7" key="1">
    <citation type="submission" date="2020-04" db="EMBL/GenBank/DDBJ databases">
        <title>Draft genome of Pyxidicoccus fallax type strain.</title>
        <authorList>
            <person name="Whitworth D.E."/>
        </authorList>
    </citation>
    <scope>NUCLEOTIDE SEQUENCE [LARGE SCALE GENOMIC DNA]</scope>
    <source>
        <strain evidence="6 7">DSM 14698</strain>
    </source>
</reference>
<comment type="caution">
    <text evidence="6">The sequence shown here is derived from an EMBL/GenBank/DDBJ whole genome shotgun (WGS) entry which is preliminary data.</text>
</comment>
<keyword evidence="7" id="KW-1185">Reference proteome</keyword>
<evidence type="ECO:0000256" key="2">
    <source>
        <dbReference type="ARBA" id="ARBA00023015"/>
    </source>
</evidence>
<comment type="similarity">
    <text evidence="1">Belongs to the LysR transcriptional regulatory family.</text>
</comment>
<gene>
    <name evidence="6" type="ORF">HG543_05130</name>
</gene>
<dbReference type="RefSeq" id="WP_169343541.1">
    <property type="nucleotide sequence ID" value="NZ_JABBJJ010000015.1"/>
</dbReference>
<keyword evidence="3" id="KW-0238">DNA-binding</keyword>
<dbReference type="EMBL" id="JABBJJ010000015">
    <property type="protein sequence ID" value="NMO14242.1"/>
    <property type="molecule type" value="Genomic_DNA"/>
</dbReference>
<feature type="domain" description="HTH lysR-type" evidence="5">
    <location>
        <begin position="3"/>
        <end position="60"/>
    </location>
</feature>
<dbReference type="InterPro" id="IPR036388">
    <property type="entry name" value="WH-like_DNA-bd_sf"/>
</dbReference>
<dbReference type="Pfam" id="PF00126">
    <property type="entry name" value="HTH_1"/>
    <property type="match status" value="1"/>
</dbReference>
<dbReference type="SUPFAM" id="SSF46785">
    <property type="entry name" value="Winged helix' DNA-binding domain"/>
    <property type="match status" value="1"/>
</dbReference>
<accession>A0A848L7K1</accession>
<proteinExistence type="inferred from homology"/>
<protein>
    <submittedName>
        <fullName evidence="6">LysR family transcriptional regulator</fullName>
    </submittedName>
</protein>
<dbReference type="GO" id="GO:0006351">
    <property type="term" value="P:DNA-templated transcription"/>
    <property type="evidence" value="ECO:0007669"/>
    <property type="project" value="TreeGrafter"/>
</dbReference>
<dbReference type="Gene3D" id="1.10.10.10">
    <property type="entry name" value="Winged helix-like DNA-binding domain superfamily/Winged helix DNA-binding domain"/>
    <property type="match status" value="1"/>
</dbReference>
<dbReference type="InterPro" id="IPR000847">
    <property type="entry name" value="LysR_HTH_N"/>
</dbReference>
<dbReference type="Pfam" id="PF03466">
    <property type="entry name" value="LysR_substrate"/>
    <property type="match status" value="1"/>
</dbReference>
<keyword evidence="4" id="KW-0804">Transcription</keyword>
<dbReference type="AlphaFoldDB" id="A0A848L7K1"/>
<keyword evidence="2" id="KW-0805">Transcription regulation</keyword>
<dbReference type="FunFam" id="1.10.10.10:FF:000001">
    <property type="entry name" value="LysR family transcriptional regulator"/>
    <property type="match status" value="1"/>
</dbReference>
<dbReference type="InterPro" id="IPR058163">
    <property type="entry name" value="LysR-type_TF_proteobact-type"/>
</dbReference>
<evidence type="ECO:0000259" key="5">
    <source>
        <dbReference type="PROSITE" id="PS50931"/>
    </source>
</evidence>
<dbReference type="Proteomes" id="UP000518300">
    <property type="component" value="Unassembled WGS sequence"/>
</dbReference>
<dbReference type="Gene3D" id="3.40.190.290">
    <property type="match status" value="1"/>
</dbReference>
<evidence type="ECO:0000256" key="4">
    <source>
        <dbReference type="ARBA" id="ARBA00023163"/>
    </source>
</evidence>
<name>A0A848L7K1_9BACT</name>
<dbReference type="PANTHER" id="PTHR30537:SF1">
    <property type="entry name" value="HTH-TYPE TRANSCRIPTIONAL REGULATOR PGRR"/>
    <property type="match status" value="1"/>
</dbReference>
<dbReference type="GO" id="GO:0043565">
    <property type="term" value="F:sequence-specific DNA binding"/>
    <property type="evidence" value="ECO:0007669"/>
    <property type="project" value="TreeGrafter"/>
</dbReference>
<evidence type="ECO:0000256" key="3">
    <source>
        <dbReference type="ARBA" id="ARBA00023125"/>
    </source>
</evidence>
<dbReference type="PROSITE" id="PS50931">
    <property type="entry name" value="HTH_LYSR"/>
    <property type="match status" value="1"/>
</dbReference>
<dbReference type="SUPFAM" id="SSF53850">
    <property type="entry name" value="Periplasmic binding protein-like II"/>
    <property type="match status" value="1"/>
</dbReference>
<evidence type="ECO:0000256" key="1">
    <source>
        <dbReference type="ARBA" id="ARBA00009437"/>
    </source>
</evidence>
<evidence type="ECO:0000313" key="6">
    <source>
        <dbReference type="EMBL" id="NMO14242.1"/>
    </source>
</evidence>
<sequence length="316" mass="34332">MADDLNAMAVFVAVIEAGGFRAAGTRLGVTASAVSQTLRRLEEQLGVVLLRRTTRSVHPTEAGERLYASVRPALEEVRAAIASVGELSEQPRGTLRIVVSVGAESFLDDQLLSGFLAANPLVRLELAVSDGIPDIVASGYDAGLRLGEVIDRDMVAVPVSGDVRLVVVGAPSYFDRHPKPTHPRDLVQHACINWHPTPDAPSYRWEFTEPGAHGGHEFTVAVPERVLTTDPVLITRLARAGVGLAMLYESQAREAMARGELVPVLEEFSTSFPGFYLYYPQRRQATPALKAFVEHLRGARQPRAVKRGRRANGGRD</sequence>